<feature type="transmembrane region" description="Helical" evidence="12">
    <location>
        <begin position="155"/>
        <end position="177"/>
    </location>
</feature>
<keyword evidence="5 12" id="KW-0812">Transmembrane</keyword>
<feature type="transmembrane region" description="Helical" evidence="12">
    <location>
        <begin position="375"/>
        <end position="398"/>
    </location>
</feature>
<gene>
    <name evidence="13" type="ORF">g.27788</name>
</gene>
<evidence type="ECO:0000256" key="5">
    <source>
        <dbReference type="ARBA" id="ARBA00022692"/>
    </source>
</evidence>
<comment type="subcellular location">
    <subcellularLocation>
        <location evidence="1">Cell membrane</location>
        <topology evidence="1">Multi-pass membrane protein</topology>
    </subcellularLocation>
</comment>
<evidence type="ECO:0000256" key="10">
    <source>
        <dbReference type="ARBA" id="ARBA00023201"/>
    </source>
</evidence>
<evidence type="ECO:0000256" key="4">
    <source>
        <dbReference type="ARBA" id="ARBA00022475"/>
    </source>
</evidence>
<evidence type="ECO:0000256" key="2">
    <source>
        <dbReference type="ARBA" id="ARBA00006434"/>
    </source>
</evidence>
<evidence type="ECO:0000256" key="1">
    <source>
        <dbReference type="ARBA" id="ARBA00004651"/>
    </source>
</evidence>
<feature type="transmembrane region" description="Helical" evidence="12">
    <location>
        <begin position="80"/>
        <end position="103"/>
    </location>
</feature>
<evidence type="ECO:0000256" key="12">
    <source>
        <dbReference type="SAM" id="Phobius"/>
    </source>
</evidence>
<accession>A0A1B6ILX6</accession>
<name>A0A1B6ILX6_9HEMI</name>
<dbReference type="NCBIfam" id="TIGR00813">
    <property type="entry name" value="sss"/>
    <property type="match status" value="1"/>
</dbReference>
<evidence type="ECO:0000256" key="6">
    <source>
        <dbReference type="ARBA" id="ARBA00022989"/>
    </source>
</evidence>
<dbReference type="AlphaFoldDB" id="A0A1B6ILX6"/>
<feature type="transmembrane region" description="Helical" evidence="12">
    <location>
        <begin position="50"/>
        <end position="68"/>
    </location>
</feature>
<evidence type="ECO:0008006" key="14">
    <source>
        <dbReference type="Google" id="ProtNLM"/>
    </source>
</evidence>
<keyword evidence="10" id="KW-0739">Sodium transport</keyword>
<protein>
    <recommendedName>
        <fullName evidence="14">Sodium/solute symporter</fullName>
    </recommendedName>
</protein>
<keyword evidence="7" id="KW-0915">Sodium</keyword>
<dbReference type="Pfam" id="PF00474">
    <property type="entry name" value="SSF"/>
    <property type="match status" value="1"/>
</dbReference>
<keyword evidence="9 12" id="KW-0472">Membrane</keyword>
<feature type="transmembrane region" description="Helical" evidence="12">
    <location>
        <begin position="404"/>
        <end position="425"/>
    </location>
</feature>
<keyword evidence="8" id="KW-0406">Ion transport</keyword>
<keyword evidence="4" id="KW-1003">Cell membrane</keyword>
<dbReference type="GO" id="GO:0015293">
    <property type="term" value="F:symporter activity"/>
    <property type="evidence" value="ECO:0007669"/>
    <property type="project" value="TreeGrafter"/>
</dbReference>
<feature type="transmembrane region" description="Helical" evidence="12">
    <location>
        <begin position="189"/>
        <end position="212"/>
    </location>
</feature>
<evidence type="ECO:0000256" key="8">
    <source>
        <dbReference type="ARBA" id="ARBA00023065"/>
    </source>
</evidence>
<dbReference type="PANTHER" id="PTHR42985">
    <property type="entry name" value="SODIUM-COUPLED MONOCARBOXYLATE TRANSPORTER"/>
    <property type="match status" value="1"/>
</dbReference>
<dbReference type="CDD" id="cd11492">
    <property type="entry name" value="SLC5sbd_NIS-SMVT"/>
    <property type="match status" value="1"/>
</dbReference>
<feature type="transmembrane region" description="Helical" evidence="12">
    <location>
        <begin position="12"/>
        <end position="29"/>
    </location>
</feature>
<evidence type="ECO:0000256" key="9">
    <source>
        <dbReference type="ARBA" id="ARBA00023136"/>
    </source>
</evidence>
<feature type="transmembrane region" description="Helical" evidence="12">
    <location>
        <begin position="274"/>
        <end position="297"/>
    </location>
</feature>
<organism evidence="13">
    <name type="scientific">Homalodisca liturata</name>
    <dbReference type="NCBI Taxonomy" id="320908"/>
    <lineage>
        <taxon>Eukaryota</taxon>
        <taxon>Metazoa</taxon>
        <taxon>Ecdysozoa</taxon>
        <taxon>Arthropoda</taxon>
        <taxon>Hexapoda</taxon>
        <taxon>Insecta</taxon>
        <taxon>Pterygota</taxon>
        <taxon>Neoptera</taxon>
        <taxon>Paraneoptera</taxon>
        <taxon>Hemiptera</taxon>
        <taxon>Auchenorrhyncha</taxon>
        <taxon>Membracoidea</taxon>
        <taxon>Cicadellidae</taxon>
        <taxon>Cicadellinae</taxon>
        <taxon>Proconiini</taxon>
        <taxon>Homalodisca</taxon>
    </lineage>
</organism>
<evidence type="ECO:0000256" key="11">
    <source>
        <dbReference type="RuleBase" id="RU362091"/>
    </source>
</evidence>
<feature type="transmembrane region" description="Helical" evidence="12">
    <location>
        <begin position="124"/>
        <end position="149"/>
    </location>
</feature>
<dbReference type="PROSITE" id="PS50283">
    <property type="entry name" value="NA_SOLUT_SYMP_3"/>
    <property type="match status" value="1"/>
</dbReference>
<proteinExistence type="inferred from homology"/>
<dbReference type="InterPro" id="IPR051163">
    <property type="entry name" value="Sodium:Solute_Symporter_SSF"/>
</dbReference>
<dbReference type="InterPro" id="IPR001734">
    <property type="entry name" value="Na/solute_symporter"/>
</dbReference>
<dbReference type="InterPro" id="IPR038377">
    <property type="entry name" value="Na/Glc_symporter_sf"/>
</dbReference>
<feature type="transmembrane region" description="Helical" evidence="12">
    <location>
        <begin position="232"/>
        <end position="253"/>
    </location>
</feature>
<comment type="similarity">
    <text evidence="2 11">Belongs to the sodium:solute symporter (SSF) (TC 2.A.21) family.</text>
</comment>
<keyword evidence="6 12" id="KW-1133">Transmembrane helix</keyword>
<feature type="transmembrane region" description="Helical" evidence="12">
    <location>
        <begin position="511"/>
        <end position="533"/>
    </location>
</feature>
<dbReference type="GO" id="GO:0005886">
    <property type="term" value="C:plasma membrane"/>
    <property type="evidence" value="ECO:0007669"/>
    <property type="project" value="UniProtKB-SubCell"/>
</dbReference>
<sequence length="585" mass="63427">MGGEFDTVEYAVFCFMLGLSLIIGLYYGCLKKTPNSVLEYFLGGKNLKTIPVAISLMASHVSGITIIGVPAEVYVYGTQFYAVCLCSLLVMGFVILFFIPVFYPLQLNSFFKYLEMRFNSSVRLFASLIFNLGLVLHMSVVIYIPAMAFSQVSGVAVHTTTSVVSVICILYTTIGGLRAVIWTDAIQTVFMVLSMVLIIVLGLSKVGGITEVFTMADQGHRLEFFNLDPDPFARHTLCSMLLGCTFTLLAYQACSPGTIQRFIAVPTQLAAKRVIMWSTAGFIGMNTLAVLVGLILYARYHHCDPIATQKVKFSGQLLPMFVMELGAQIPGFSGLFIAGVFSAALSTMSAGLNTAAGTVYEDFVLRIHSQHSDSAGALIVKLIALVFGIASVLLVFFVSKLGGILQLALSLLGVTHGAILFLFTFGMFFPWGSTKGALSGAAASLAVMAFFVVRAQVAIAHRHIQFPGKSLSIDGCEGALNMTHLLISSHTGIGSQTWTDGSEPKIYQLSYLYYNLLGALVGFLVGIPVSIITRAPLGDLDPRLIVPQLRWLLPLKHKKRPSKVFPMDDDVTACDSREMACVMSM</sequence>
<feature type="transmembrane region" description="Helical" evidence="12">
    <location>
        <begin position="437"/>
        <end position="459"/>
    </location>
</feature>
<dbReference type="PANTHER" id="PTHR42985:SF21">
    <property type="entry name" value="SODIUM-DEPENDENT MULTIVITAMIN TRANSPORTER-LIKE PROTEIN"/>
    <property type="match status" value="1"/>
</dbReference>
<evidence type="ECO:0000256" key="7">
    <source>
        <dbReference type="ARBA" id="ARBA00023053"/>
    </source>
</evidence>
<keyword evidence="3" id="KW-0813">Transport</keyword>
<evidence type="ECO:0000256" key="3">
    <source>
        <dbReference type="ARBA" id="ARBA00022448"/>
    </source>
</evidence>
<dbReference type="GO" id="GO:0006814">
    <property type="term" value="P:sodium ion transport"/>
    <property type="evidence" value="ECO:0007669"/>
    <property type="project" value="UniProtKB-KW"/>
</dbReference>
<dbReference type="Gene3D" id="1.20.1730.10">
    <property type="entry name" value="Sodium/glucose cotransporter"/>
    <property type="match status" value="1"/>
</dbReference>
<dbReference type="EMBL" id="GECU01019783">
    <property type="protein sequence ID" value="JAS87923.1"/>
    <property type="molecule type" value="Transcribed_RNA"/>
</dbReference>
<reference evidence="13" key="1">
    <citation type="submission" date="2015-11" db="EMBL/GenBank/DDBJ databases">
        <title>De novo transcriptome assembly of four potential Pierce s Disease insect vectors from Arizona vineyards.</title>
        <authorList>
            <person name="Tassone E.E."/>
        </authorList>
    </citation>
    <scope>NUCLEOTIDE SEQUENCE</scope>
</reference>
<evidence type="ECO:0000313" key="13">
    <source>
        <dbReference type="EMBL" id="JAS87923.1"/>
    </source>
</evidence>